<dbReference type="EMBL" id="JADFTS010000006">
    <property type="protein sequence ID" value="KAF9603613.1"/>
    <property type="molecule type" value="Genomic_DNA"/>
</dbReference>
<dbReference type="OrthoDB" id="420422at2759"/>
<evidence type="ECO:0000259" key="1">
    <source>
        <dbReference type="PROSITE" id="PS50162"/>
    </source>
</evidence>
<dbReference type="InterPro" id="IPR027417">
    <property type="entry name" value="P-loop_NTPase"/>
</dbReference>
<dbReference type="Proteomes" id="UP000631114">
    <property type="component" value="Unassembled WGS sequence"/>
</dbReference>
<dbReference type="GO" id="GO:0000724">
    <property type="term" value="P:double-strand break repair via homologous recombination"/>
    <property type="evidence" value="ECO:0007669"/>
    <property type="project" value="InterPro"/>
</dbReference>
<name>A0A835HUQ6_9MAGN</name>
<dbReference type="InterPro" id="IPR030547">
    <property type="entry name" value="XRCC2"/>
</dbReference>
<protein>
    <recommendedName>
        <fullName evidence="1">RecA family profile 1 domain-containing protein</fullName>
    </recommendedName>
</protein>
<accession>A0A835HUQ6</accession>
<proteinExistence type="predicted"/>
<gene>
    <name evidence="2" type="ORF">IFM89_037112</name>
</gene>
<dbReference type="PROSITE" id="PS50162">
    <property type="entry name" value="RECA_2"/>
    <property type="match status" value="1"/>
</dbReference>
<organism evidence="2 3">
    <name type="scientific">Coptis chinensis</name>
    <dbReference type="NCBI Taxonomy" id="261450"/>
    <lineage>
        <taxon>Eukaryota</taxon>
        <taxon>Viridiplantae</taxon>
        <taxon>Streptophyta</taxon>
        <taxon>Embryophyta</taxon>
        <taxon>Tracheophyta</taxon>
        <taxon>Spermatophyta</taxon>
        <taxon>Magnoliopsida</taxon>
        <taxon>Ranunculales</taxon>
        <taxon>Ranunculaceae</taxon>
        <taxon>Coptidoideae</taxon>
        <taxon>Coptis</taxon>
    </lineage>
</organism>
<dbReference type="GO" id="GO:0033063">
    <property type="term" value="C:Rad51B-Rad51C-Rad51D-XRCC2 complex"/>
    <property type="evidence" value="ECO:0007669"/>
    <property type="project" value="InterPro"/>
</dbReference>
<dbReference type="AlphaFoldDB" id="A0A835HUQ6"/>
<comment type="caution">
    <text evidence="2">The sequence shown here is derived from an EMBL/GenBank/DDBJ whole genome shotgun (WGS) entry which is preliminary data.</text>
</comment>
<dbReference type="PANTHER" id="PTHR46644:SF2">
    <property type="entry name" value="DNA REPAIR PROTEIN XRCC2"/>
    <property type="match status" value="1"/>
</dbReference>
<evidence type="ECO:0000313" key="2">
    <source>
        <dbReference type="EMBL" id="KAF9603613.1"/>
    </source>
</evidence>
<feature type="domain" description="RecA family profile 1" evidence="1">
    <location>
        <begin position="41"/>
        <end position="258"/>
    </location>
</feature>
<dbReference type="GO" id="GO:0005524">
    <property type="term" value="F:ATP binding"/>
    <property type="evidence" value="ECO:0007669"/>
    <property type="project" value="InterPro"/>
</dbReference>
<dbReference type="InterPro" id="IPR020588">
    <property type="entry name" value="RecA_ATP-bd"/>
</dbReference>
<dbReference type="GO" id="GO:0003677">
    <property type="term" value="F:DNA binding"/>
    <property type="evidence" value="ECO:0007669"/>
    <property type="project" value="InterPro"/>
</dbReference>
<sequence length="356" mass="41361">MYDIFRHSQAVCRREEELKRERERMEVRSWIKGDETAKEMVGRVLTERPLLLLPPLHRVPLRVGNVVEILGPSPSAKTQVLIQAAVNCILPKEWKGVNYGGLERLVMYIDLDCRFDIQRLSDSLKHHINQPNEFRHEDLLKRNSTTSTSVFDDELYLSCMRRFLYVRCYNSLEFLATLKTLRFRLEKEREAHGVGVHLLMIDSISAFYWMDRASTPVSLGNDKRRNLSLHAVVETVVQEIQKLLQVQPMLVLSTKATILGEGSLTSAHNRNFRKLSSLDTTDLVSSRSCQKHSYREYMPSTWQIFVTHRVLVQVLDEDLHNSKHQIQSTYVSQWLLPSLSFLDKFRVKDAGIYMVS</sequence>
<dbReference type="CDD" id="cd19490">
    <property type="entry name" value="XRCC2"/>
    <property type="match status" value="1"/>
</dbReference>
<keyword evidence="3" id="KW-1185">Reference proteome</keyword>
<reference evidence="2 3" key="1">
    <citation type="submission" date="2020-10" db="EMBL/GenBank/DDBJ databases">
        <title>The Coptis chinensis genome and diversification of protoberbering-type alkaloids.</title>
        <authorList>
            <person name="Wang B."/>
            <person name="Shu S."/>
            <person name="Song C."/>
            <person name="Liu Y."/>
        </authorList>
    </citation>
    <scope>NUCLEOTIDE SEQUENCE [LARGE SCALE GENOMIC DNA]</scope>
    <source>
        <strain evidence="2">HL-2020</strain>
        <tissue evidence="2">Leaf</tissue>
    </source>
</reference>
<dbReference type="GO" id="GO:0005657">
    <property type="term" value="C:replication fork"/>
    <property type="evidence" value="ECO:0007669"/>
    <property type="project" value="InterPro"/>
</dbReference>
<dbReference type="Gene3D" id="3.40.50.300">
    <property type="entry name" value="P-loop containing nucleotide triphosphate hydrolases"/>
    <property type="match status" value="1"/>
</dbReference>
<evidence type="ECO:0000313" key="3">
    <source>
        <dbReference type="Proteomes" id="UP000631114"/>
    </source>
</evidence>
<dbReference type="PANTHER" id="PTHR46644">
    <property type="entry name" value="DNA REPAIR PROTEIN XRCC2"/>
    <property type="match status" value="1"/>
</dbReference>
<dbReference type="GO" id="GO:0140664">
    <property type="term" value="F:ATP-dependent DNA damage sensor activity"/>
    <property type="evidence" value="ECO:0007669"/>
    <property type="project" value="InterPro"/>
</dbReference>
<dbReference type="SUPFAM" id="SSF52540">
    <property type="entry name" value="P-loop containing nucleoside triphosphate hydrolases"/>
    <property type="match status" value="1"/>
</dbReference>